<dbReference type="Pfam" id="PF00011">
    <property type="entry name" value="HSP20"/>
    <property type="match status" value="1"/>
</dbReference>
<dbReference type="Proteomes" id="UP000316095">
    <property type="component" value="Unassembled WGS sequence"/>
</dbReference>
<evidence type="ECO:0000313" key="5">
    <source>
        <dbReference type="EMBL" id="TWT62420.1"/>
    </source>
</evidence>
<dbReference type="SUPFAM" id="SSF49764">
    <property type="entry name" value="HSP20-like chaperones"/>
    <property type="match status" value="1"/>
</dbReference>
<evidence type="ECO:0000256" key="3">
    <source>
        <dbReference type="SAM" id="MobiDB-lite"/>
    </source>
</evidence>
<dbReference type="PANTHER" id="PTHR11527">
    <property type="entry name" value="HEAT-SHOCK PROTEIN 20 FAMILY MEMBER"/>
    <property type="match status" value="1"/>
</dbReference>
<dbReference type="RefSeq" id="WP_242631339.1">
    <property type="nucleotide sequence ID" value="NZ_SJPG01000001.1"/>
</dbReference>
<dbReference type="Gene3D" id="2.60.40.790">
    <property type="match status" value="1"/>
</dbReference>
<reference evidence="5 6" key="1">
    <citation type="submission" date="2019-02" db="EMBL/GenBank/DDBJ databases">
        <title>Deep-cultivation of Planctomycetes and their phenomic and genomic characterization uncovers novel biology.</title>
        <authorList>
            <person name="Wiegand S."/>
            <person name="Jogler M."/>
            <person name="Boedeker C."/>
            <person name="Pinto D."/>
            <person name="Vollmers J."/>
            <person name="Rivas-Marin E."/>
            <person name="Kohn T."/>
            <person name="Peeters S.H."/>
            <person name="Heuer A."/>
            <person name="Rast P."/>
            <person name="Oberbeckmann S."/>
            <person name="Bunk B."/>
            <person name="Jeske O."/>
            <person name="Meyerdierks A."/>
            <person name="Storesund J.E."/>
            <person name="Kallscheuer N."/>
            <person name="Luecker S."/>
            <person name="Lage O.M."/>
            <person name="Pohl T."/>
            <person name="Merkel B.J."/>
            <person name="Hornburger P."/>
            <person name="Mueller R.-W."/>
            <person name="Bruemmer F."/>
            <person name="Labrenz M."/>
            <person name="Spormann A.M."/>
            <person name="Op Den Camp H."/>
            <person name="Overmann J."/>
            <person name="Amann R."/>
            <person name="Jetten M.S.M."/>
            <person name="Mascher T."/>
            <person name="Medema M.H."/>
            <person name="Devos D.P."/>
            <person name="Kaster A.-K."/>
            <person name="Ovreas L."/>
            <person name="Rohde M."/>
            <person name="Galperin M.Y."/>
            <person name="Jogler C."/>
        </authorList>
    </citation>
    <scope>NUCLEOTIDE SEQUENCE [LARGE SCALE GENOMIC DNA]</scope>
    <source>
        <strain evidence="5 6">Pan54</strain>
    </source>
</reference>
<dbReference type="InterPro" id="IPR031107">
    <property type="entry name" value="Small_HSP"/>
</dbReference>
<comment type="caution">
    <text evidence="5">The sequence shown here is derived from an EMBL/GenBank/DDBJ whole genome shotgun (WGS) entry which is preliminary data.</text>
</comment>
<feature type="domain" description="SHSP" evidence="4">
    <location>
        <begin position="56"/>
        <end position="167"/>
    </location>
</feature>
<comment type="similarity">
    <text evidence="1 2">Belongs to the small heat shock protein (HSP20) family.</text>
</comment>
<name>A0A5C5XHG9_9PLAN</name>
<evidence type="ECO:0000256" key="2">
    <source>
        <dbReference type="RuleBase" id="RU003616"/>
    </source>
</evidence>
<protein>
    <submittedName>
        <fullName evidence="5">Spore protein SP21</fullName>
    </submittedName>
</protein>
<keyword evidence="6" id="KW-1185">Reference proteome</keyword>
<dbReference type="InterPro" id="IPR008978">
    <property type="entry name" value="HSP20-like_chaperone"/>
</dbReference>
<sequence length="167" mass="18767">MNEFEDQDNSQQGSSSDSQSHQLSIRRDDSAESDPVQSKSSEVSVTGQSTPPTQDPQRLLFTPPIDIFGTEEGLVLRADLPGVSIEGLELQIEDNKLTLFGRVKSKIPEQSKLLHQEYQVGDFYRSFILSDEVDYDRISAKMTHGVLEITLPRIPRAQPRKIHVQSD</sequence>
<proteinExistence type="inferred from homology"/>
<evidence type="ECO:0000256" key="1">
    <source>
        <dbReference type="PROSITE-ProRule" id="PRU00285"/>
    </source>
</evidence>
<feature type="compositionally biased region" description="Polar residues" evidence="3">
    <location>
        <begin position="35"/>
        <end position="56"/>
    </location>
</feature>
<feature type="compositionally biased region" description="Low complexity" evidence="3">
    <location>
        <begin position="9"/>
        <end position="23"/>
    </location>
</feature>
<dbReference type="CDD" id="cd06464">
    <property type="entry name" value="ACD_sHsps-like"/>
    <property type="match status" value="1"/>
</dbReference>
<feature type="region of interest" description="Disordered" evidence="3">
    <location>
        <begin position="1"/>
        <end position="60"/>
    </location>
</feature>
<dbReference type="PROSITE" id="PS01031">
    <property type="entry name" value="SHSP"/>
    <property type="match status" value="1"/>
</dbReference>
<dbReference type="AlphaFoldDB" id="A0A5C5XHG9"/>
<dbReference type="EMBL" id="SJPG01000001">
    <property type="protein sequence ID" value="TWT62420.1"/>
    <property type="molecule type" value="Genomic_DNA"/>
</dbReference>
<gene>
    <name evidence="5" type="primary">hspA_2</name>
    <name evidence="5" type="ORF">Pan54_31620</name>
</gene>
<evidence type="ECO:0000313" key="6">
    <source>
        <dbReference type="Proteomes" id="UP000316095"/>
    </source>
</evidence>
<organism evidence="5 6">
    <name type="scientific">Rubinisphaera italica</name>
    <dbReference type="NCBI Taxonomy" id="2527969"/>
    <lineage>
        <taxon>Bacteria</taxon>
        <taxon>Pseudomonadati</taxon>
        <taxon>Planctomycetota</taxon>
        <taxon>Planctomycetia</taxon>
        <taxon>Planctomycetales</taxon>
        <taxon>Planctomycetaceae</taxon>
        <taxon>Rubinisphaera</taxon>
    </lineage>
</organism>
<evidence type="ECO:0000259" key="4">
    <source>
        <dbReference type="PROSITE" id="PS01031"/>
    </source>
</evidence>
<dbReference type="InterPro" id="IPR002068">
    <property type="entry name" value="A-crystallin/Hsp20_dom"/>
</dbReference>
<accession>A0A5C5XHG9</accession>